<evidence type="ECO:0000313" key="2">
    <source>
        <dbReference type="EMBL" id="MFC5056528.1"/>
    </source>
</evidence>
<dbReference type="EMBL" id="JBHSJB010000022">
    <property type="protein sequence ID" value="MFC5056528.1"/>
    <property type="molecule type" value="Genomic_DNA"/>
</dbReference>
<keyword evidence="1" id="KW-0472">Membrane</keyword>
<keyword evidence="1" id="KW-0812">Transmembrane</keyword>
<comment type="caution">
    <text evidence="2">The sequence shown here is derived from an EMBL/GenBank/DDBJ whole genome shotgun (WGS) entry which is preliminary data.</text>
</comment>
<sequence>MVKRTEHGFLVFAVLVAALGLLTGLTGWAALDLRQQRAADAADQRAELTAKALDVYRAMADADAHSLNAVLVNAERATPLRQRFRDDVSAATEALHVASARSAGTGDDAAGQVRELSRLLPLYTRLVEVGWTESDAGRPVGISYLSNASSLVRTGILPVARRLHAEQTEAVVRAQRDAGAVPWPFLVAGVATLAALVAAQRSVTRRTRRRVNPGLVLATGLTSVALLGAIVVVGFVDGRGEVGQRELAVVGPLAEARNLGREADEAEARILIFPSAGDVSELDGMFDDIEELVTAAGGDEAALAALEAWRGHDEPLLRPARGGANAEPPAFTDLVRTIIDPAPGDADTFGQRLDSRLTELIEEHRARAVDSTGSAKATLANWDAAVLLLMAAAVLSAAFGLGVRIREYYT</sequence>
<protein>
    <recommendedName>
        <fullName evidence="4">Secreted protein</fullName>
    </recommendedName>
</protein>
<evidence type="ECO:0000313" key="3">
    <source>
        <dbReference type="Proteomes" id="UP001595833"/>
    </source>
</evidence>
<organism evidence="2 3">
    <name type="scientific">Saccharothrix xinjiangensis</name>
    <dbReference type="NCBI Taxonomy" id="204798"/>
    <lineage>
        <taxon>Bacteria</taxon>
        <taxon>Bacillati</taxon>
        <taxon>Actinomycetota</taxon>
        <taxon>Actinomycetes</taxon>
        <taxon>Pseudonocardiales</taxon>
        <taxon>Pseudonocardiaceae</taxon>
        <taxon>Saccharothrix</taxon>
    </lineage>
</organism>
<keyword evidence="1" id="KW-1133">Transmembrane helix</keyword>
<gene>
    <name evidence="2" type="ORF">ACFPFM_22595</name>
</gene>
<feature type="transmembrane region" description="Helical" evidence="1">
    <location>
        <begin position="181"/>
        <end position="199"/>
    </location>
</feature>
<evidence type="ECO:0008006" key="4">
    <source>
        <dbReference type="Google" id="ProtNLM"/>
    </source>
</evidence>
<proteinExistence type="predicted"/>
<dbReference type="RefSeq" id="WP_344043789.1">
    <property type="nucleotide sequence ID" value="NZ_BAAAKE010000051.1"/>
</dbReference>
<dbReference type="Proteomes" id="UP001595833">
    <property type="component" value="Unassembled WGS sequence"/>
</dbReference>
<evidence type="ECO:0000256" key="1">
    <source>
        <dbReference type="SAM" id="Phobius"/>
    </source>
</evidence>
<feature type="transmembrane region" description="Helical" evidence="1">
    <location>
        <begin position="384"/>
        <end position="403"/>
    </location>
</feature>
<name>A0ABV9Y1F1_9PSEU</name>
<accession>A0ABV9Y1F1</accession>
<reference evidence="3" key="1">
    <citation type="journal article" date="2019" name="Int. J. Syst. Evol. Microbiol.">
        <title>The Global Catalogue of Microorganisms (GCM) 10K type strain sequencing project: providing services to taxonomists for standard genome sequencing and annotation.</title>
        <authorList>
            <consortium name="The Broad Institute Genomics Platform"/>
            <consortium name="The Broad Institute Genome Sequencing Center for Infectious Disease"/>
            <person name="Wu L."/>
            <person name="Ma J."/>
        </authorList>
    </citation>
    <scope>NUCLEOTIDE SEQUENCE [LARGE SCALE GENOMIC DNA]</scope>
    <source>
        <strain evidence="3">KCTC 12848</strain>
    </source>
</reference>
<keyword evidence="3" id="KW-1185">Reference proteome</keyword>
<feature type="transmembrane region" description="Helical" evidence="1">
    <location>
        <begin position="211"/>
        <end position="236"/>
    </location>
</feature>